<feature type="domain" description="HTH cro/C1-type" evidence="1">
    <location>
        <begin position="11"/>
        <end position="65"/>
    </location>
</feature>
<dbReference type="PANTHER" id="PTHR35010:SF4">
    <property type="entry name" value="BLL5781 PROTEIN"/>
    <property type="match status" value="1"/>
</dbReference>
<dbReference type="SMART" id="SM00530">
    <property type="entry name" value="HTH_XRE"/>
    <property type="match status" value="1"/>
</dbReference>
<dbReference type="PROSITE" id="PS50943">
    <property type="entry name" value="HTH_CROC1"/>
    <property type="match status" value="1"/>
</dbReference>
<dbReference type="Pfam" id="PF17765">
    <property type="entry name" value="MLTR_LBD"/>
    <property type="match status" value="1"/>
</dbReference>
<dbReference type="InterPro" id="IPR001387">
    <property type="entry name" value="Cro/C1-type_HTH"/>
</dbReference>
<dbReference type="InterPro" id="IPR041413">
    <property type="entry name" value="MLTR_LBD"/>
</dbReference>
<dbReference type="PANTHER" id="PTHR35010">
    <property type="entry name" value="BLL4672 PROTEIN-RELATED"/>
    <property type="match status" value="1"/>
</dbReference>
<dbReference type="Gene3D" id="1.10.260.40">
    <property type="entry name" value="lambda repressor-like DNA-binding domains"/>
    <property type="match status" value="1"/>
</dbReference>
<dbReference type="CDD" id="cd00093">
    <property type="entry name" value="HTH_XRE"/>
    <property type="match status" value="1"/>
</dbReference>
<dbReference type="AlphaFoldDB" id="A0A7D6VDA9"/>
<sequence length="258" mass="29363">MDSDRPIGEQLREWRRRNRLSQLDLALQADVSARHISFVETGRTIPSPDMVLHLAEHLNIPLRERNRLLMAAGHAPRYQRRPWNDPELTHARQAVQRLLHLHEPYPALAVDPRWNLVQANDTVRIFFDEADPGLLTAPLNMMRLALHPKGFASRLHNLGQVRAVLLPRLARQVRATADPELAALYEELLAYGPPVTVAHTPDEITMPIALRHGDRDLRLFSTLTVFGTAFDITLTEIAVEAYFPADPETARYLENLRA</sequence>
<evidence type="ECO:0000259" key="1">
    <source>
        <dbReference type="PROSITE" id="PS50943"/>
    </source>
</evidence>
<reference evidence="2 3" key="1">
    <citation type="submission" date="2020-07" db="EMBL/GenBank/DDBJ databases">
        <authorList>
            <person name="Zhuang K."/>
            <person name="Ran Y."/>
        </authorList>
    </citation>
    <scope>NUCLEOTIDE SEQUENCE [LARGE SCALE GENOMIC DNA]</scope>
    <source>
        <strain evidence="2 3">WCH-YHL-001</strain>
    </source>
</reference>
<dbReference type="KEGG" id="nhu:H0264_10470"/>
<name>A0A7D6VDA9_9NOCA</name>
<dbReference type="RefSeq" id="WP_181583779.1">
    <property type="nucleotide sequence ID" value="NZ_CP059399.1"/>
</dbReference>
<protein>
    <submittedName>
        <fullName evidence="2">Helix-turn-helix transcriptional regulator</fullName>
    </submittedName>
</protein>
<keyword evidence="3" id="KW-1185">Reference proteome</keyword>
<dbReference type="SUPFAM" id="SSF47413">
    <property type="entry name" value="lambda repressor-like DNA-binding domains"/>
    <property type="match status" value="1"/>
</dbReference>
<proteinExistence type="predicted"/>
<dbReference type="EMBL" id="CP059399">
    <property type="protein sequence ID" value="QLY32614.1"/>
    <property type="molecule type" value="Genomic_DNA"/>
</dbReference>
<dbReference type="Gene3D" id="3.30.450.180">
    <property type="match status" value="1"/>
</dbReference>
<evidence type="ECO:0000313" key="3">
    <source>
        <dbReference type="Proteomes" id="UP000515512"/>
    </source>
</evidence>
<dbReference type="GO" id="GO:0003677">
    <property type="term" value="F:DNA binding"/>
    <property type="evidence" value="ECO:0007669"/>
    <property type="project" value="InterPro"/>
</dbReference>
<accession>A0A7D6VDA9</accession>
<organism evidence="2 3">
    <name type="scientific">Nocardia huaxiensis</name>
    <dbReference type="NCBI Taxonomy" id="2755382"/>
    <lineage>
        <taxon>Bacteria</taxon>
        <taxon>Bacillati</taxon>
        <taxon>Actinomycetota</taxon>
        <taxon>Actinomycetes</taxon>
        <taxon>Mycobacteriales</taxon>
        <taxon>Nocardiaceae</taxon>
        <taxon>Nocardia</taxon>
    </lineage>
</organism>
<dbReference type="InterPro" id="IPR010982">
    <property type="entry name" value="Lambda_DNA-bd_dom_sf"/>
</dbReference>
<evidence type="ECO:0000313" key="2">
    <source>
        <dbReference type="EMBL" id="QLY32614.1"/>
    </source>
</evidence>
<gene>
    <name evidence="2" type="ORF">H0264_10470</name>
</gene>
<dbReference type="Pfam" id="PF13560">
    <property type="entry name" value="HTH_31"/>
    <property type="match status" value="1"/>
</dbReference>
<dbReference type="Proteomes" id="UP000515512">
    <property type="component" value="Chromosome"/>
</dbReference>